<dbReference type="Pfam" id="PF00534">
    <property type="entry name" value="Glycos_transf_1"/>
    <property type="match status" value="1"/>
</dbReference>
<comment type="caution">
    <text evidence="2">The sequence shown here is derived from an EMBL/GenBank/DDBJ whole genome shotgun (WGS) entry which is preliminary data.</text>
</comment>
<evidence type="ECO:0000313" key="2">
    <source>
        <dbReference type="EMBL" id="MBE6271893.1"/>
    </source>
</evidence>
<name>A0A9D5S8H9_XYLRU</name>
<proteinExistence type="predicted"/>
<sequence length="388" mass="44544">MEKRISIIFESDIYAQYGVFNSVRNRVLYLSKISDYVIDVYIVTKYLPWYLRLLRNINKQDRKKEIILDGITYHILWYRKSILEHIITEWFRLPPYFLNRFICRMAKEMRNYDFLSVHSGLAGKIAQKTKELYHIPYCITWHGSDIHTHPFQSKLAFAQTKLLLNNAYCNFFVSQALCDKATTITDSFRSEILYNGINSKFCCYSVEEKKKLRKTKGVPDGKKVVAFCGALLDVKNPLSLPPIFKSVMDNRENNLIFWIIGDGPLKPQVESEAESLHLPCVFWGNLPAEEMPVMMNCIDVLVLPSKKEGLPLVVIEALACGSNAVGSNVGGIKEAAGEDNVFDLDDSFVSQISTRINYLLHHTVEQPLNKVFDWKKTASKEKSVYDAI</sequence>
<dbReference type="Gene3D" id="3.40.50.2000">
    <property type="entry name" value="Glycogen Phosphorylase B"/>
    <property type="match status" value="2"/>
</dbReference>
<dbReference type="InterPro" id="IPR050194">
    <property type="entry name" value="Glycosyltransferase_grp1"/>
</dbReference>
<dbReference type="Proteomes" id="UP000806522">
    <property type="component" value="Unassembled WGS sequence"/>
</dbReference>
<accession>A0A9D5S8H9</accession>
<gene>
    <name evidence="2" type="ORF">E7101_13255</name>
</gene>
<reference evidence="2" key="1">
    <citation type="submission" date="2019-04" db="EMBL/GenBank/DDBJ databases">
        <title>Evolution of Biomass-Degrading Anaerobic Consortia Revealed by Metagenomics.</title>
        <authorList>
            <person name="Peng X."/>
        </authorList>
    </citation>
    <scope>NUCLEOTIDE SEQUENCE</scope>
    <source>
        <strain evidence="2">SIG140</strain>
    </source>
</reference>
<evidence type="ECO:0000313" key="3">
    <source>
        <dbReference type="Proteomes" id="UP000806522"/>
    </source>
</evidence>
<protein>
    <submittedName>
        <fullName evidence="2">Glycosyltransferase family 4 protein</fullName>
    </submittedName>
</protein>
<dbReference type="InterPro" id="IPR001296">
    <property type="entry name" value="Glyco_trans_1"/>
</dbReference>
<dbReference type="PANTHER" id="PTHR45947">
    <property type="entry name" value="SULFOQUINOVOSYL TRANSFERASE SQD2"/>
    <property type="match status" value="1"/>
</dbReference>
<dbReference type="EMBL" id="SUYC01000019">
    <property type="protein sequence ID" value="MBE6271893.1"/>
    <property type="molecule type" value="Genomic_DNA"/>
</dbReference>
<dbReference type="AlphaFoldDB" id="A0A9D5S8H9"/>
<feature type="domain" description="Glycosyl transferase family 1" evidence="1">
    <location>
        <begin position="209"/>
        <end position="362"/>
    </location>
</feature>
<dbReference type="GO" id="GO:0016757">
    <property type="term" value="F:glycosyltransferase activity"/>
    <property type="evidence" value="ECO:0007669"/>
    <property type="project" value="InterPro"/>
</dbReference>
<dbReference type="SUPFAM" id="SSF53756">
    <property type="entry name" value="UDP-Glycosyltransferase/glycogen phosphorylase"/>
    <property type="match status" value="1"/>
</dbReference>
<dbReference type="PANTHER" id="PTHR45947:SF15">
    <property type="entry name" value="TEICHURONIC ACID BIOSYNTHESIS GLYCOSYLTRANSFERASE TUAC-RELATED"/>
    <property type="match status" value="1"/>
</dbReference>
<evidence type="ECO:0000259" key="1">
    <source>
        <dbReference type="Pfam" id="PF00534"/>
    </source>
</evidence>
<organism evidence="2 3">
    <name type="scientific">Xylanibacter ruminicola</name>
    <name type="common">Prevotella ruminicola</name>
    <dbReference type="NCBI Taxonomy" id="839"/>
    <lineage>
        <taxon>Bacteria</taxon>
        <taxon>Pseudomonadati</taxon>
        <taxon>Bacteroidota</taxon>
        <taxon>Bacteroidia</taxon>
        <taxon>Bacteroidales</taxon>
        <taxon>Prevotellaceae</taxon>
        <taxon>Xylanibacter</taxon>
    </lineage>
</organism>